<evidence type="ECO:0000313" key="6">
    <source>
        <dbReference type="Proteomes" id="UP000688137"/>
    </source>
</evidence>
<organism evidence="5 6">
    <name type="scientific">Paramecium primaurelia</name>
    <dbReference type="NCBI Taxonomy" id="5886"/>
    <lineage>
        <taxon>Eukaryota</taxon>
        <taxon>Sar</taxon>
        <taxon>Alveolata</taxon>
        <taxon>Ciliophora</taxon>
        <taxon>Intramacronucleata</taxon>
        <taxon>Oligohymenophorea</taxon>
        <taxon>Peniculida</taxon>
        <taxon>Parameciidae</taxon>
        <taxon>Paramecium</taxon>
    </lineage>
</organism>
<sequence length="504" mass="59184">MVFIILMLLLGWTQSQGCQPYGIRLFLGHYFSYLRNSQDVIRIVFNTEQECRGQFVLELMDGKTDKQLMTSQITYYDTQLLNMTQIYEKNQTTHYNYETFIHTFKIGLNNLDVNVSTSYNYTIVSRQNSILSGPYKFDIPLAQNEQKMLVFGDMDSNWVYNYSKDTFNWLENQVKSDKRYDTIIFTGDMAYDLESHNCKQGDNWLRNISVFTNRYPFMATPGNHDNGNNTFYDFFRANFGALFLKEYNTQHYLNDFFSFDVGMVHFISFNPIKAVYHNDVNNITHLIVEQMRNDLIQANYNREKVPWIIVYTHYPIYCSAPNSDQCLNNFNYLSAFEDLFVQYNVDLYLSGHVHTYQRNKPYYKNNIAQYSQKDNIISKYQYPVSIIEGIAGTDYGEQNETFPEKPFIEIQNPNHGVGIITIKNSTHLYYEHITVADNKVIDSIWINRSIDINNKSKHDGFEIVMWVIFSILMVITGVSIYFKSNQGKKNKNKLLDDTIKMVVS</sequence>
<dbReference type="PANTHER" id="PTHR45867">
    <property type="entry name" value="PURPLE ACID PHOSPHATASE"/>
    <property type="match status" value="1"/>
</dbReference>
<keyword evidence="6" id="KW-1185">Reference proteome</keyword>
<dbReference type="EMBL" id="CAJJDM010000019">
    <property type="protein sequence ID" value="CAD8054016.1"/>
    <property type="molecule type" value="Genomic_DNA"/>
</dbReference>
<protein>
    <recommendedName>
        <fullName evidence="7">Purple acid phosphatase</fullName>
    </recommendedName>
</protein>
<dbReference type="PANTHER" id="PTHR45867:SF10">
    <property type="entry name" value="PURPLE ACID PHOSPHATASE"/>
    <property type="match status" value="1"/>
</dbReference>
<comment type="caution">
    <text evidence="5">The sequence shown here is derived from an EMBL/GenBank/DDBJ whole genome shotgun (WGS) entry which is preliminary data.</text>
</comment>
<keyword evidence="1" id="KW-1133">Transmembrane helix</keyword>
<dbReference type="CDD" id="cd00839">
    <property type="entry name" value="MPP_PAPs"/>
    <property type="match status" value="1"/>
</dbReference>
<feature type="transmembrane region" description="Helical" evidence="1">
    <location>
        <begin position="463"/>
        <end position="482"/>
    </location>
</feature>
<feature type="domain" description="Calcineurin-like phosphoesterase" evidence="3">
    <location>
        <begin position="149"/>
        <end position="356"/>
    </location>
</feature>
<evidence type="ECO:0008006" key="7">
    <source>
        <dbReference type="Google" id="ProtNLM"/>
    </source>
</evidence>
<dbReference type="Pfam" id="PF14008">
    <property type="entry name" value="Metallophos_C"/>
    <property type="match status" value="1"/>
</dbReference>
<proteinExistence type="predicted"/>
<keyword evidence="1" id="KW-0472">Membrane</keyword>
<name>A0A8S1KLV7_PARPR</name>
<feature type="domain" description="Purple acid phosphatase C-terminal" evidence="4">
    <location>
        <begin position="383"/>
        <end position="443"/>
    </location>
</feature>
<keyword evidence="1" id="KW-0812">Transmembrane</keyword>
<reference evidence="5" key="1">
    <citation type="submission" date="2021-01" db="EMBL/GenBank/DDBJ databases">
        <authorList>
            <consortium name="Genoscope - CEA"/>
            <person name="William W."/>
        </authorList>
    </citation>
    <scope>NUCLEOTIDE SEQUENCE</scope>
</reference>
<evidence type="ECO:0000256" key="1">
    <source>
        <dbReference type="SAM" id="Phobius"/>
    </source>
</evidence>
<evidence type="ECO:0000259" key="3">
    <source>
        <dbReference type="Pfam" id="PF00149"/>
    </source>
</evidence>
<evidence type="ECO:0000313" key="5">
    <source>
        <dbReference type="EMBL" id="CAD8054016.1"/>
    </source>
</evidence>
<accession>A0A8S1KLV7</accession>
<feature type="signal peptide" evidence="2">
    <location>
        <begin position="1"/>
        <end position="17"/>
    </location>
</feature>
<dbReference type="InterPro" id="IPR004843">
    <property type="entry name" value="Calcineurin-like_PHP"/>
</dbReference>
<dbReference type="AlphaFoldDB" id="A0A8S1KLV7"/>
<dbReference type="OMA" id="INRTHIQ"/>
<keyword evidence="2" id="KW-0732">Signal</keyword>
<feature type="chain" id="PRO_5035768176" description="Purple acid phosphatase" evidence="2">
    <location>
        <begin position="18"/>
        <end position="504"/>
    </location>
</feature>
<dbReference type="InterPro" id="IPR025733">
    <property type="entry name" value="PAPs_C"/>
</dbReference>
<dbReference type="Proteomes" id="UP000688137">
    <property type="component" value="Unassembled WGS sequence"/>
</dbReference>
<evidence type="ECO:0000259" key="4">
    <source>
        <dbReference type="Pfam" id="PF14008"/>
    </source>
</evidence>
<dbReference type="InterPro" id="IPR041792">
    <property type="entry name" value="MPP_PAP"/>
</dbReference>
<evidence type="ECO:0000256" key="2">
    <source>
        <dbReference type="SAM" id="SignalP"/>
    </source>
</evidence>
<dbReference type="GO" id="GO:0016787">
    <property type="term" value="F:hydrolase activity"/>
    <property type="evidence" value="ECO:0007669"/>
    <property type="project" value="InterPro"/>
</dbReference>
<gene>
    <name evidence="5" type="ORF">PPRIM_AZ9-3.1.T0210255</name>
</gene>
<dbReference type="Pfam" id="PF00149">
    <property type="entry name" value="Metallophos"/>
    <property type="match status" value="1"/>
</dbReference>